<protein>
    <submittedName>
        <fullName evidence="1">Uncharacterized protein</fullName>
    </submittedName>
</protein>
<proteinExistence type="predicted"/>
<reference evidence="1 2" key="1">
    <citation type="submission" date="2022-07" db="EMBL/GenBank/DDBJ databases">
        <title>Two temperate virus in Haloterrigena jeotgali A29.</title>
        <authorList>
            <person name="Deng X."/>
        </authorList>
    </citation>
    <scope>NUCLEOTIDE SEQUENCE [LARGE SCALE GENOMIC DNA]</scope>
    <source>
        <strain evidence="1 2">A29</strain>
    </source>
</reference>
<evidence type="ECO:0000313" key="2">
    <source>
        <dbReference type="Proteomes" id="UP001224926"/>
    </source>
</evidence>
<dbReference type="GeneID" id="39862773"/>
<accession>A0AAF0T051</accession>
<dbReference type="Proteomes" id="UP001224926">
    <property type="component" value="Chromosome"/>
</dbReference>
<dbReference type="EMBL" id="CP101873">
    <property type="protein sequence ID" value="WMT06525.1"/>
    <property type="molecule type" value="Genomic_DNA"/>
</dbReference>
<gene>
    <name evidence="1" type="ORF">NP511_14145</name>
</gene>
<dbReference type="InterPro" id="IPR006311">
    <property type="entry name" value="TAT_signal"/>
</dbReference>
<evidence type="ECO:0000313" key="1">
    <source>
        <dbReference type="EMBL" id="WMT06525.1"/>
    </source>
</evidence>
<organism evidence="1 2">
    <name type="scientific">Natrinema thermotolerans</name>
    <dbReference type="NCBI Taxonomy" id="121872"/>
    <lineage>
        <taxon>Archaea</taxon>
        <taxon>Methanobacteriati</taxon>
        <taxon>Methanobacteriota</taxon>
        <taxon>Stenosarchaea group</taxon>
        <taxon>Halobacteria</taxon>
        <taxon>Halobacteriales</taxon>
        <taxon>Natrialbaceae</taxon>
        <taxon>Natrinema</taxon>
    </lineage>
</organism>
<name>A0AAF0T051_9EURY</name>
<dbReference type="RefSeq" id="WP_136396896.1">
    <property type="nucleotide sequence ID" value="NZ_CP101873.1"/>
</dbReference>
<sequence length="341" mass="37752">MEGMSSRRKFLRTVGISGLGLSTSSTALSISAIADMDSEYDACPNGCPDPWERKELDDVDSYTGPQVYGEGDFTITLSSSVIVHEPIWRPSISQWAIDISVSGTTDCRFVDDDSPAEEMWWHECKVSDISIDNIGTKNNENWAGVKIGSGESPADYENLKTVESGIGVAIGALNTHVGVAYGTTQFLMSMLEQFGDTNNVNRKYNVDAPRGGGYQHHTGYYHKYSAEVDSGEEIDHTVTDLAVAYPEYPVQNSFSVISEAPPYDDHPLSKMGSSDVESEYGIEQYNPENAEAIKRKNPRVASVLEEEESPIYVAHDWDASIQAISNHEPEELMNKYDYLNW</sequence>
<dbReference type="AlphaFoldDB" id="A0AAF0T051"/>
<dbReference type="PROSITE" id="PS51318">
    <property type="entry name" value="TAT"/>
    <property type="match status" value="1"/>
</dbReference>
<keyword evidence="2" id="KW-1185">Reference proteome</keyword>